<accession>A0A1R3GJ31</accession>
<organism evidence="1 2">
    <name type="scientific">Corchorus olitorius</name>
    <dbReference type="NCBI Taxonomy" id="93759"/>
    <lineage>
        <taxon>Eukaryota</taxon>
        <taxon>Viridiplantae</taxon>
        <taxon>Streptophyta</taxon>
        <taxon>Embryophyta</taxon>
        <taxon>Tracheophyta</taxon>
        <taxon>Spermatophyta</taxon>
        <taxon>Magnoliopsida</taxon>
        <taxon>eudicotyledons</taxon>
        <taxon>Gunneridae</taxon>
        <taxon>Pentapetalae</taxon>
        <taxon>rosids</taxon>
        <taxon>malvids</taxon>
        <taxon>Malvales</taxon>
        <taxon>Malvaceae</taxon>
        <taxon>Grewioideae</taxon>
        <taxon>Apeibeae</taxon>
        <taxon>Corchorus</taxon>
    </lineage>
</organism>
<reference evidence="2" key="1">
    <citation type="submission" date="2013-09" db="EMBL/GenBank/DDBJ databases">
        <title>Corchorus olitorius genome sequencing.</title>
        <authorList>
            <person name="Alam M."/>
            <person name="Haque M.S."/>
            <person name="Islam M.S."/>
            <person name="Emdad E.M."/>
            <person name="Islam M.M."/>
            <person name="Ahmed B."/>
            <person name="Halim A."/>
            <person name="Hossen Q.M.M."/>
            <person name="Hossain M.Z."/>
            <person name="Ahmed R."/>
            <person name="Khan M.M."/>
            <person name="Islam R."/>
            <person name="Rashid M.M."/>
            <person name="Khan S.A."/>
            <person name="Rahman M.S."/>
            <person name="Alam M."/>
            <person name="Yahiya A.S."/>
            <person name="Khan M.S."/>
            <person name="Azam M.S."/>
            <person name="Haque T."/>
            <person name="Lashkar M.Z.H."/>
            <person name="Akhand A.I."/>
            <person name="Morshed G."/>
            <person name="Roy S."/>
            <person name="Uddin K.S."/>
            <person name="Rabeya T."/>
            <person name="Hossain A.S."/>
            <person name="Chowdhury A."/>
            <person name="Snigdha A.R."/>
            <person name="Mortoza M.S."/>
            <person name="Matin S.A."/>
            <person name="Hoque S.M.E."/>
            <person name="Islam M.K."/>
            <person name="Roy D.K."/>
            <person name="Haider R."/>
            <person name="Moosa M.M."/>
            <person name="Elias S.M."/>
            <person name="Hasan A.M."/>
            <person name="Jahan S."/>
            <person name="Shafiuddin M."/>
            <person name="Mahmood N."/>
            <person name="Shommy N.S."/>
        </authorList>
    </citation>
    <scope>NUCLEOTIDE SEQUENCE [LARGE SCALE GENOMIC DNA]</scope>
    <source>
        <strain evidence="2">cv. O-4</strain>
    </source>
</reference>
<keyword evidence="2" id="KW-1185">Reference proteome</keyword>
<proteinExistence type="predicted"/>
<sequence>MLAITERALIEIFSRIFSRNHPNFKYQIIPTGFDPRYGPPPEHSPDPDSIQLRYLPLLNFARYLLRVRGQVVVRRERELARAAEIDDEVAGCLVQSVLLDRSGKETNRETIVYKLDFNDFWGLVGSEEEGKEKGRRRQQLRAGYRHVVLTG</sequence>
<comment type="caution">
    <text evidence="1">The sequence shown here is derived from an EMBL/GenBank/DDBJ whole genome shotgun (WGS) entry which is preliminary data.</text>
</comment>
<dbReference type="EMBL" id="AWUE01022458">
    <property type="protein sequence ID" value="OMO58059.1"/>
    <property type="molecule type" value="Genomic_DNA"/>
</dbReference>
<gene>
    <name evidence="1" type="ORF">COLO4_34884</name>
</gene>
<dbReference type="Proteomes" id="UP000187203">
    <property type="component" value="Unassembled WGS sequence"/>
</dbReference>
<dbReference type="AlphaFoldDB" id="A0A1R3GJ31"/>
<name>A0A1R3GJ31_9ROSI</name>
<protein>
    <submittedName>
        <fullName evidence="1">Stromelysin-1</fullName>
    </submittedName>
</protein>
<evidence type="ECO:0000313" key="1">
    <source>
        <dbReference type="EMBL" id="OMO58059.1"/>
    </source>
</evidence>
<evidence type="ECO:0000313" key="2">
    <source>
        <dbReference type="Proteomes" id="UP000187203"/>
    </source>
</evidence>